<protein>
    <submittedName>
        <fullName evidence="2">Uncharacterized protein</fullName>
    </submittedName>
</protein>
<feature type="signal peptide" evidence="1">
    <location>
        <begin position="1"/>
        <end position="20"/>
    </location>
</feature>
<evidence type="ECO:0000256" key="1">
    <source>
        <dbReference type="SAM" id="SignalP"/>
    </source>
</evidence>
<organism evidence="2 3">
    <name type="scientific">Pseudogemmobacter lacusdianii</name>
    <dbReference type="NCBI Taxonomy" id="3069608"/>
    <lineage>
        <taxon>Bacteria</taxon>
        <taxon>Pseudomonadati</taxon>
        <taxon>Pseudomonadota</taxon>
        <taxon>Alphaproteobacteria</taxon>
        <taxon>Rhodobacterales</taxon>
        <taxon>Paracoccaceae</taxon>
        <taxon>Pseudogemmobacter</taxon>
    </lineage>
</organism>
<keyword evidence="3" id="KW-1185">Reference proteome</keyword>
<name>A0ABU0VUC4_9RHOB</name>
<accession>A0ABU0VUC4</accession>
<dbReference type="RefSeq" id="WP_306679018.1">
    <property type="nucleotide sequence ID" value="NZ_JAVDBT010000002.1"/>
</dbReference>
<comment type="caution">
    <text evidence="2">The sequence shown here is derived from an EMBL/GenBank/DDBJ whole genome shotgun (WGS) entry which is preliminary data.</text>
</comment>
<dbReference type="EMBL" id="JAVDBT010000002">
    <property type="protein sequence ID" value="MDQ2065327.1"/>
    <property type="molecule type" value="Genomic_DNA"/>
</dbReference>
<evidence type="ECO:0000313" key="3">
    <source>
        <dbReference type="Proteomes" id="UP001239680"/>
    </source>
</evidence>
<keyword evidence="1" id="KW-0732">Signal</keyword>
<evidence type="ECO:0000313" key="2">
    <source>
        <dbReference type="EMBL" id="MDQ2065327.1"/>
    </source>
</evidence>
<gene>
    <name evidence="2" type="ORF">Q9295_02980</name>
</gene>
<feature type="chain" id="PRO_5045294056" evidence="1">
    <location>
        <begin position="21"/>
        <end position="187"/>
    </location>
</feature>
<reference evidence="2 3" key="1">
    <citation type="submission" date="2023-08" db="EMBL/GenBank/DDBJ databases">
        <title>Characterization of two Paracoccaceae strains isolated from Phycosphere and proposal of Xinfangfangia lacusdiani sp. nov.</title>
        <authorList>
            <person name="Deng Y."/>
            <person name="Zhang Y.Q."/>
        </authorList>
    </citation>
    <scope>NUCLEOTIDE SEQUENCE [LARGE SCALE GENOMIC DNA]</scope>
    <source>
        <strain evidence="2 3">CPCC 101601</strain>
    </source>
</reference>
<proteinExistence type="predicted"/>
<sequence length="187" mass="19481">MLKPLSFALLLSALPAAALADDIKSALDAALAAHEKGDLSATAAQITNATRAVHAQQQARLTAKFPEAPAGWTRTIQEPGDAGMMMAMAGVTTEARYEKDDGSGFSLTLAADSPVATSMMGMFASPQMLAMMGKTISVGGQDMLVQDNSLTAMAGGRVLVQAQGMDPDAMVEVLSLIDYASLPQYDR</sequence>
<dbReference type="Proteomes" id="UP001239680">
    <property type="component" value="Unassembled WGS sequence"/>
</dbReference>